<dbReference type="EC" id="6.3.2.17" evidence="8"/>
<evidence type="ECO:0000256" key="17">
    <source>
        <dbReference type="ARBA" id="ARBA00030592"/>
    </source>
</evidence>
<evidence type="ECO:0000256" key="20">
    <source>
        <dbReference type="ARBA" id="ARBA00047808"/>
    </source>
</evidence>
<proteinExistence type="inferred from homology"/>
<evidence type="ECO:0000256" key="2">
    <source>
        <dbReference type="ARBA" id="ARBA00002714"/>
    </source>
</evidence>
<protein>
    <recommendedName>
        <fullName evidence="9">Dihydrofolate synthase/folylpolyglutamate synthase</fullName>
        <ecNumber evidence="7">6.3.2.12</ecNumber>
        <ecNumber evidence="8">6.3.2.17</ecNumber>
    </recommendedName>
    <alternativeName>
        <fullName evidence="18">Folylpoly-gamma-glutamate synthetase-dihydrofolate synthetase</fullName>
    </alternativeName>
    <alternativeName>
        <fullName evidence="16">Folylpolyglutamate synthetase</fullName>
    </alternativeName>
    <alternativeName>
        <fullName evidence="17">Tetrahydrofolylpolyglutamate synthase</fullName>
    </alternativeName>
</protein>
<dbReference type="PANTHER" id="PTHR11136:SF0">
    <property type="entry name" value="DIHYDROFOLATE SYNTHETASE-RELATED"/>
    <property type="match status" value="1"/>
</dbReference>
<dbReference type="GO" id="GO:0004326">
    <property type="term" value="F:tetrahydrofolylpolyglutamate synthase activity"/>
    <property type="evidence" value="ECO:0007669"/>
    <property type="project" value="UniProtKB-EC"/>
</dbReference>
<evidence type="ECO:0000256" key="13">
    <source>
        <dbReference type="ARBA" id="ARBA00022840"/>
    </source>
</evidence>
<dbReference type="GO" id="GO:0046656">
    <property type="term" value="P:folic acid biosynthetic process"/>
    <property type="evidence" value="ECO:0007669"/>
    <property type="project" value="UniProtKB-KW"/>
</dbReference>
<name>A0A4R3K045_9PROT</name>
<comment type="catalytic activity">
    <reaction evidence="20">
        <text>10-formyltetrahydrofolyl-(gamma-L-Glu)(n) + L-glutamate + ATP = 10-formyltetrahydrofolyl-(gamma-L-Glu)(n+1) + ADP + phosphate + H(+)</text>
        <dbReference type="Rhea" id="RHEA:51904"/>
        <dbReference type="Rhea" id="RHEA-COMP:13088"/>
        <dbReference type="Rhea" id="RHEA-COMP:14300"/>
        <dbReference type="ChEBI" id="CHEBI:15378"/>
        <dbReference type="ChEBI" id="CHEBI:29985"/>
        <dbReference type="ChEBI" id="CHEBI:30616"/>
        <dbReference type="ChEBI" id="CHEBI:43474"/>
        <dbReference type="ChEBI" id="CHEBI:134413"/>
        <dbReference type="ChEBI" id="CHEBI:456216"/>
        <dbReference type="EC" id="6.3.2.17"/>
    </reaction>
</comment>
<evidence type="ECO:0000256" key="15">
    <source>
        <dbReference type="ARBA" id="ARBA00022909"/>
    </source>
</evidence>
<sequence>MSPPHTLFEWLALLETRHPKAIDLGLDRVRAVKDRLGLQPACSVITVAGTNGKGSVCAYLEAMLSAAGYQVGCYTSPHLLRYNERVRIGRREASDADLVAAFDAVEQARGGTSLTYFEQGTLAAVWLFQRQDVDVMVLEVGLGGRLDAVNLWDADCAVVTAIDLDHQDYLGPDRESIGFEKAGIFRPGRPAVCGDPNPPRSLLDHAARLGTPLLRLGREIRHEQGGAHWRCQVGETAYAELPRPAMAGRHQFDNAAAAVAALDCLRARLPVGSAAMRQGLAEARQPGRFQQIGERPRRILDVAHNRQSARSLAENLRHLPDVGTVHAVFAMLGDKDIAAVVAELRDVIGHWHIAGLAVPRGADAETLGRVLQAAGLAYTQHADLAAAWRAACEAAGPADTIAAFGSFYTVAEIMSLPEDLR</sequence>
<evidence type="ECO:0000256" key="9">
    <source>
        <dbReference type="ARBA" id="ARBA00019357"/>
    </source>
</evidence>
<gene>
    <name evidence="26" type="ORF">EDC61_10358</name>
</gene>
<dbReference type="InterPro" id="IPR013221">
    <property type="entry name" value="Mur_ligase_cen"/>
</dbReference>
<comment type="subunit">
    <text evidence="6">Monomer.</text>
</comment>
<keyword evidence="15" id="KW-0289">Folate biosynthesis</keyword>
<dbReference type="GO" id="GO:0005524">
    <property type="term" value="F:ATP binding"/>
    <property type="evidence" value="ECO:0007669"/>
    <property type="project" value="UniProtKB-KW"/>
</dbReference>
<dbReference type="InterPro" id="IPR001645">
    <property type="entry name" value="Folylpolyglutamate_synth"/>
</dbReference>
<comment type="catalytic activity">
    <reaction evidence="22">
        <text>7,8-dihydropteroate + L-glutamate + ATP = 7,8-dihydrofolate + ADP + phosphate + H(+)</text>
        <dbReference type="Rhea" id="RHEA:23584"/>
        <dbReference type="ChEBI" id="CHEBI:15378"/>
        <dbReference type="ChEBI" id="CHEBI:17839"/>
        <dbReference type="ChEBI" id="CHEBI:29985"/>
        <dbReference type="ChEBI" id="CHEBI:30616"/>
        <dbReference type="ChEBI" id="CHEBI:43474"/>
        <dbReference type="ChEBI" id="CHEBI:57451"/>
        <dbReference type="ChEBI" id="CHEBI:456216"/>
        <dbReference type="EC" id="6.3.2.12"/>
    </reaction>
</comment>
<evidence type="ECO:0000256" key="11">
    <source>
        <dbReference type="ARBA" id="ARBA00022723"/>
    </source>
</evidence>
<dbReference type="NCBIfam" id="TIGR01499">
    <property type="entry name" value="folC"/>
    <property type="match status" value="1"/>
</dbReference>
<dbReference type="RefSeq" id="WP_126461948.1">
    <property type="nucleotide sequence ID" value="NZ_AP018721.1"/>
</dbReference>
<keyword evidence="13 23" id="KW-0067">ATP-binding</keyword>
<keyword evidence="11" id="KW-0479">Metal-binding</keyword>
<organism evidence="26 27">
    <name type="scientific">Sulfuritortus calidifontis</name>
    <dbReference type="NCBI Taxonomy" id="1914471"/>
    <lineage>
        <taxon>Bacteria</taxon>
        <taxon>Pseudomonadati</taxon>
        <taxon>Pseudomonadota</taxon>
        <taxon>Betaproteobacteria</taxon>
        <taxon>Nitrosomonadales</taxon>
        <taxon>Thiobacillaceae</taxon>
        <taxon>Sulfuritortus</taxon>
    </lineage>
</organism>
<keyword evidence="27" id="KW-1185">Reference proteome</keyword>
<keyword evidence="10 23" id="KW-0436">Ligase</keyword>
<dbReference type="EC" id="6.3.2.12" evidence="7"/>
<dbReference type="EMBL" id="SLZY01000003">
    <property type="protein sequence ID" value="TCS72936.1"/>
    <property type="molecule type" value="Genomic_DNA"/>
</dbReference>
<dbReference type="GO" id="GO:0046654">
    <property type="term" value="P:tetrahydrofolate biosynthetic process"/>
    <property type="evidence" value="ECO:0007669"/>
    <property type="project" value="UniProtKB-UniPathway"/>
</dbReference>
<evidence type="ECO:0000256" key="18">
    <source>
        <dbReference type="ARBA" id="ARBA00032510"/>
    </source>
</evidence>
<dbReference type="SUPFAM" id="SSF53623">
    <property type="entry name" value="MurD-like peptide ligases, catalytic domain"/>
    <property type="match status" value="1"/>
</dbReference>
<dbReference type="InterPro" id="IPR004101">
    <property type="entry name" value="Mur_ligase_C"/>
</dbReference>
<dbReference type="SUPFAM" id="SSF53244">
    <property type="entry name" value="MurD-like peptide ligases, peptide-binding domain"/>
    <property type="match status" value="1"/>
</dbReference>
<evidence type="ECO:0000256" key="6">
    <source>
        <dbReference type="ARBA" id="ARBA00011245"/>
    </source>
</evidence>
<dbReference type="Pfam" id="PF08245">
    <property type="entry name" value="Mur_ligase_M"/>
    <property type="match status" value="1"/>
</dbReference>
<evidence type="ECO:0000256" key="10">
    <source>
        <dbReference type="ARBA" id="ARBA00022598"/>
    </source>
</evidence>
<keyword evidence="14" id="KW-0460">Magnesium</keyword>
<evidence type="ECO:0000256" key="1">
    <source>
        <dbReference type="ARBA" id="ARBA00001946"/>
    </source>
</evidence>
<dbReference type="AlphaFoldDB" id="A0A4R3K045"/>
<dbReference type="Pfam" id="PF02875">
    <property type="entry name" value="Mur_ligase_C"/>
    <property type="match status" value="1"/>
</dbReference>
<evidence type="ECO:0000256" key="12">
    <source>
        <dbReference type="ARBA" id="ARBA00022741"/>
    </source>
</evidence>
<evidence type="ECO:0000256" key="7">
    <source>
        <dbReference type="ARBA" id="ARBA00013023"/>
    </source>
</evidence>
<comment type="cofactor">
    <cofactor evidence="1">
        <name>Mg(2+)</name>
        <dbReference type="ChEBI" id="CHEBI:18420"/>
    </cofactor>
</comment>
<comment type="caution">
    <text evidence="26">The sequence shown here is derived from an EMBL/GenBank/DDBJ whole genome shotgun (WGS) entry which is preliminary data.</text>
</comment>
<comment type="pathway">
    <text evidence="3">Cofactor biosynthesis; tetrahydrofolate biosynthesis; 7,8-dihydrofolate from 2-amino-4-hydroxy-6-hydroxymethyl-7,8-dihydropteridine diphosphate and 4-aminobenzoate: step 2/2.</text>
</comment>
<feature type="domain" description="Mur ligase central" evidence="25">
    <location>
        <begin position="47"/>
        <end position="261"/>
    </location>
</feature>
<dbReference type="UniPathway" id="UPA00077">
    <property type="reaction ID" value="UER00157"/>
</dbReference>
<evidence type="ECO:0000256" key="5">
    <source>
        <dbReference type="ARBA" id="ARBA00008276"/>
    </source>
</evidence>
<dbReference type="GO" id="GO:0008841">
    <property type="term" value="F:dihydrofolate synthase activity"/>
    <property type="evidence" value="ECO:0007669"/>
    <property type="project" value="UniProtKB-EC"/>
</dbReference>
<evidence type="ECO:0000256" key="3">
    <source>
        <dbReference type="ARBA" id="ARBA00004799"/>
    </source>
</evidence>
<evidence type="ECO:0000256" key="23">
    <source>
        <dbReference type="PIRNR" id="PIRNR001563"/>
    </source>
</evidence>
<evidence type="ECO:0000256" key="14">
    <source>
        <dbReference type="ARBA" id="ARBA00022842"/>
    </source>
</evidence>
<keyword evidence="12 23" id="KW-0547">Nucleotide-binding</keyword>
<evidence type="ECO:0000256" key="19">
    <source>
        <dbReference type="ARBA" id="ARBA00047493"/>
    </source>
</evidence>
<evidence type="ECO:0000256" key="21">
    <source>
        <dbReference type="ARBA" id="ARBA00049035"/>
    </source>
</evidence>
<comment type="similarity">
    <text evidence="5 23">Belongs to the folylpolyglutamate synthase family.</text>
</comment>
<feature type="domain" description="Mur ligase C-terminal" evidence="24">
    <location>
        <begin position="287"/>
        <end position="407"/>
    </location>
</feature>
<evidence type="ECO:0000256" key="4">
    <source>
        <dbReference type="ARBA" id="ARBA00005150"/>
    </source>
</evidence>
<dbReference type="Gene3D" id="3.90.190.20">
    <property type="entry name" value="Mur ligase, C-terminal domain"/>
    <property type="match status" value="1"/>
</dbReference>
<evidence type="ECO:0000313" key="26">
    <source>
        <dbReference type="EMBL" id="TCS72936.1"/>
    </source>
</evidence>
<evidence type="ECO:0000313" key="27">
    <source>
        <dbReference type="Proteomes" id="UP000295135"/>
    </source>
</evidence>
<comment type="pathway">
    <text evidence="4">Cofactor biosynthesis; tetrahydrofolylpolyglutamate biosynthesis.</text>
</comment>
<dbReference type="NCBIfam" id="NF008101">
    <property type="entry name" value="PRK10846.1"/>
    <property type="match status" value="1"/>
</dbReference>
<evidence type="ECO:0000256" key="8">
    <source>
        <dbReference type="ARBA" id="ARBA00013025"/>
    </source>
</evidence>
<dbReference type="InterPro" id="IPR036615">
    <property type="entry name" value="Mur_ligase_C_dom_sf"/>
</dbReference>
<accession>A0A4R3K045</accession>
<comment type="catalytic activity">
    <reaction evidence="21">
        <text>(6R)-5,10-methylenetetrahydrofolyl-(gamma-L-Glu)(n) + L-glutamate + ATP = (6R)-5,10-methylenetetrahydrofolyl-(gamma-L-Glu)(n+1) + ADP + phosphate + H(+)</text>
        <dbReference type="Rhea" id="RHEA:51912"/>
        <dbReference type="Rhea" id="RHEA-COMP:13257"/>
        <dbReference type="Rhea" id="RHEA-COMP:13258"/>
        <dbReference type="ChEBI" id="CHEBI:15378"/>
        <dbReference type="ChEBI" id="CHEBI:29985"/>
        <dbReference type="ChEBI" id="CHEBI:30616"/>
        <dbReference type="ChEBI" id="CHEBI:43474"/>
        <dbReference type="ChEBI" id="CHEBI:136572"/>
        <dbReference type="ChEBI" id="CHEBI:456216"/>
        <dbReference type="EC" id="6.3.2.17"/>
    </reaction>
</comment>
<evidence type="ECO:0000259" key="25">
    <source>
        <dbReference type="Pfam" id="PF08245"/>
    </source>
</evidence>
<dbReference type="Proteomes" id="UP000295135">
    <property type="component" value="Unassembled WGS sequence"/>
</dbReference>
<dbReference type="OrthoDB" id="9809356at2"/>
<comment type="function">
    <text evidence="2">Functions in two distinct reactions of the de novo folate biosynthetic pathway. Catalyzes the addition of a glutamate residue to dihydropteroate (7,8-dihydropteroate or H2Pte) to form dihydrofolate (7,8-dihydrofolate monoglutamate or H2Pte-Glu). Also catalyzes successive additions of L-glutamate to tetrahydrofolate or 10-formyltetrahydrofolate or 5,10-methylenetetrahydrofolate, leading to folylpolyglutamate derivatives.</text>
</comment>
<evidence type="ECO:0000259" key="24">
    <source>
        <dbReference type="Pfam" id="PF02875"/>
    </source>
</evidence>
<evidence type="ECO:0000256" key="22">
    <source>
        <dbReference type="ARBA" id="ARBA00049161"/>
    </source>
</evidence>
<dbReference type="GO" id="GO:0005737">
    <property type="term" value="C:cytoplasm"/>
    <property type="evidence" value="ECO:0007669"/>
    <property type="project" value="TreeGrafter"/>
</dbReference>
<dbReference type="FunFam" id="3.40.1190.10:FF:000004">
    <property type="entry name" value="Dihydrofolate synthase/folylpolyglutamate synthase"/>
    <property type="match status" value="1"/>
</dbReference>
<dbReference type="GO" id="GO:0046872">
    <property type="term" value="F:metal ion binding"/>
    <property type="evidence" value="ECO:0007669"/>
    <property type="project" value="UniProtKB-KW"/>
</dbReference>
<dbReference type="InterPro" id="IPR036565">
    <property type="entry name" value="Mur-like_cat_sf"/>
</dbReference>
<dbReference type="Gene3D" id="3.40.1190.10">
    <property type="entry name" value="Mur-like, catalytic domain"/>
    <property type="match status" value="1"/>
</dbReference>
<comment type="catalytic activity">
    <reaction evidence="19">
        <text>(6S)-5,6,7,8-tetrahydrofolyl-(gamma-L-Glu)(n) + L-glutamate + ATP = (6S)-5,6,7,8-tetrahydrofolyl-(gamma-L-Glu)(n+1) + ADP + phosphate + H(+)</text>
        <dbReference type="Rhea" id="RHEA:10580"/>
        <dbReference type="Rhea" id="RHEA-COMP:14738"/>
        <dbReference type="Rhea" id="RHEA-COMP:14740"/>
        <dbReference type="ChEBI" id="CHEBI:15378"/>
        <dbReference type="ChEBI" id="CHEBI:29985"/>
        <dbReference type="ChEBI" id="CHEBI:30616"/>
        <dbReference type="ChEBI" id="CHEBI:43474"/>
        <dbReference type="ChEBI" id="CHEBI:141005"/>
        <dbReference type="ChEBI" id="CHEBI:456216"/>
        <dbReference type="EC" id="6.3.2.17"/>
    </reaction>
</comment>
<dbReference type="PIRSF" id="PIRSF001563">
    <property type="entry name" value="Folylpolyglu_synth"/>
    <property type="match status" value="1"/>
</dbReference>
<dbReference type="PANTHER" id="PTHR11136">
    <property type="entry name" value="FOLYLPOLYGLUTAMATE SYNTHASE-RELATED"/>
    <property type="match status" value="1"/>
</dbReference>
<evidence type="ECO:0000256" key="16">
    <source>
        <dbReference type="ARBA" id="ARBA00030048"/>
    </source>
</evidence>
<reference evidence="26 27" key="1">
    <citation type="submission" date="2019-03" db="EMBL/GenBank/DDBJ databases">
        <title>Genomic Encyclopedia of Type Strains, Phase IV (KMG-IV): sequencing the most valuable type-strain genomes for metagenomic binning, comparative biology and taxonomic classification.</title>
        <authorList>
            <person name="Goeker M."/>
        </authorList>
    </citation>
    <scope>NUCLEOTIDE SEQUENCE [LARGE SCALE GENOMIC DNA]</scope>
    <source>
        <strain evidence="26 27">DSM 103923</strain>
    </source>
</reference>